<reference evidence="4 5" key="1">
    <citation type="journal article" date="2019" name="PLoS Genet.">
        <title>Convergent evolution of linked mating-type loci in basidiomycete fungi.</title>
        <authorList>
            <person name="Sun S."/>
            <person name="Coelho M.A."/>
            <person name="Heitman J."/>
            <person name="Nowrousian M."/>
        </authorList>
    </citation>
    <scope>NUCLEOTIDE SEQUENCE [LARGE SCALE GENOMIC DNA]</scope>
    <source>
        <strain evidence="4 5">CBS 4282</strain>
    </source>
</reference>
<dbReference type="GO" id="GO:0006406">
    <property type="term" value="P:mRNA export from nucleus"/>
    <property type="evidence" value="ECO:0007669"/>
    <property type="project" value="InterPro"/>
</dbReference>
<dbReference type="InterPro" id="IPR015174">
    <property type="entry name" value="MIF4G-like_typ-2"/>
</dbReference>
<evidence type="ECO:0000256" key="1">
    <source>
        <dbReference type="SAM" id="MobiDB-lite"/>
    </source>
</evidence>
<dbReference type="GO" id="GO:0005634">
    <property type="term" value="C:nucleus"/>
    <property type="evidence" value="ECO:0007669"/>
    <property type="project" value="TreeGrafter"/>
</dbReference>
<protein>
    <recommendedName>
        <fullName evidence="6">MIF4G domain-containing protein</fullName>
    </recommendedName>
</protein>
<dbReference type="InterPro" id="IPR016024">
    <property type="entry name" value="ARM-type_fold"/>
</dbReference>
<feature type="domain" description="MIF4G-like type 2" evidence="3">
    <location>
        <begin position="480"/>
        <end position="772"/>
    </location>
</feature>
<dbReference type="PANTHER" id="PTHR12412:SF2">
    <property type="entry name" value="NUCLEAR CAP-BINDING PROTEIN SUBUNIT 1"/>
    <property type="match status" value="1"/>
</dbReference>
<dbReference type="AlphaFoldDB" id="A0A7D8V3W7"/>
<dbReference type="OrthoDB" id="10252707at2759"/>
<dbReference type="GO" id="GO:0005846">
    <property type="term" value="C:nuclear cap binding complex"/>
    <property type="evidence" value="ECO:0007669"/>
    <property type="project" value="InterPro"/>
</dbReference>
<feature type="compositionally biased region" description="Acidic residues" evidence="1">
    <location>
        <begin position="677"/>
        <end position="687"/>
    </location>
</feature>
<dbReference type="Pfam" id="PF09088">
    <property type="entry name" value="MIF4G_like"/>
    <property type="match status" value="1"/>
</dbReference>
<evidence type="ECO:0000313" key="5">
    <source>
        <dbReference type="Proteomes" id="UP000473826"/>
    </source>
</evidence>
<feature type="region of interest" description="Disordered" evidence="1">
    <location>
        <begin position="46"/>
        <end position="71"/>
    </location>
</feature>
<sequence>MVLKLGDDEDYDAVEDPPRLAKVLRRQWREGSQGVLDGFRYGLGYRDAEEEETPEDDAQVGEKRKADDSAPQYAREVLEDIGKSFRAAVEGREWLSARLLLQFLSLLVAPGLVNPTSLIDVYKGLLSVLNEVGGGGDRSERAVRAVGEGLIRSASSLHPAYPEEVEEIIGSIESFINARGGSRDLVNPLAPILPVGEVAEPYADTLAELLTVLHALRASDYNPPEILLRPYEALPAPDSDPFLLTAVYMPPEMYDVDEQNPQAGEGQTGGLRLFADDVVPNPGTVTGWTLRSLILDMVSIFEVNRKECARLLLALPRYLPPGTFKSEDSESTYSLESSVIGTMLASYFALPTAPHKPIYFYSAITELCKLSPSTVAPPVGRAVRKLFTLLGHDGLDVEIAKRASDWFAVHLSNFGFQWMWKEWIPDLELHASHPRRAFMRRVVELEIRLAYHDRILQTLPDPMLPPEAGVVSADAPDEVWDYENKDNALHVEAEHLLRLLKQKVSPNEVKDYLDTIPGARLESGGLSPNVLLMAAETILHLGSRSFSHFLNATERYLDVLRHLSPDFASRRVLLDAVQSFWRNSSQQRLITVDKYLQYGILEPLDVVDWIFSEETTNSTDKGDGWTDGDKWEMLRMTLDKVVGRVVAVRRRLRAVDKADEVARARRAAERLERGEGVGDDEGDEDETMLERSRESRDAQASLDLQTNRLEKVFAAVVRRFATELLPWVYTPSSESAGLKTVLVLLDSGETGAWNVRARWGWWREFVRLYAPHLEPLAANIESSVFATLPARESGDESPEARAEAMVKKVWVDVLGRE</sequence>
<feature type="compositionally biased region" description="Acidic residues" evidence="1">
    <location>
        <begin position="48"/>
        <end position="59"/>
    </location>
</feature>
<dbReference type="Gene3D" id="1.25.40.180">
    <property type="match status" value="3"/>
</dbReference>
<feature type="region of interest" description="Disordered" evidence="1">
    <location>
        <begin position="672"/>
        <end position="699"/>
    </location>
</feature>
<evidence type="ECO:0000259" key="3">
    <source>
        <dbReference type="Pfam" id="PF09090"/>
    </source>
</evidence>
<gene>
    <name evidence="4" type="ORF">VHUM_01094</name>
</gene>
<proteinExistence type="predicted"/>
<organism evidence="4 5">
    <name type="scientific">Vanrija humicola</name>
    <name type="common">Yeast</name>
    <name type="synonym">Cryptococcus humicola</name>
    <dbReference type="NCBI Taxonomy" id="5417"/>
    <lineage>
        <taxon>Eukaryota</taxon>
        <taxon>Fungi</taxon>
        <taxon>Dikarya</taxon>
        <taxon>Basidiomycota</taxon>
        <taxon>Agaricomycotina</taxon>
        <taxon>Tremellomycetes</taxon>
        <taxon>Trichosporonales</taxon>
        <taxon>Trichosporonaceae</taxon>
        <taxon>Vanrija</taxon>
    </lineage>
</organism>
<dbReference type="GO" id="GO:0000339">
    <property type="term" value="F:RNA cap binding"/>
    <property type="evidence" value="ECO:0007669"/>
    <property type="project" value="InterPro"/>
</dbReference>
<keyword evidence="5" id="KW-1185">Reference proteome</keyword>
<dbReference type="Proteomes" id="UP000473826">
    <property type="component" value="Unassembled WGS sequence"/>
</dbReference>
<dbReference type="SUPFAM" id="SSF48371">
    <property type="entry name" value="ARM repeat"/>
    <property type="match status" value="3"/>
</dbReference>
<name>A0A7D8V3W7_VANHU</name>
<comment type="caution">
    <text evidence="4">The sequence shown here is derived from an EMBL/GenBank/DDBJ whole genome shotgun (WGS) entry which is preliminary data.</text>
</comment>
<dbReference type="InterPro" id="IPR027159">
    <property type="entry name" value="CBP80"/>
</dbReference>
<dbReference type="Pfam" id="PF09090">
    <property type="entry name" value="MIF4G_like_2"/>
    <property type="match status" value="1"/>
</dbReference>
<dbReference type="GO" id="GO:0003729">
    <property type="term" value="F:mRNA binding"/>
    <property type="evidence" value="ECO:0007669"/>
    <property type="project" value="TreeGrafter"/>
</dbReference>
<evidence type="ECO:0000313" key="4">
    <source>
        <dbReference type="EMBL" id="TXT13727.1"/>
    </source>
</evidence>
<dbReference type="InterPro" id="IPR015172">
    <property type="entry name" value="MIF4G-like_typ-1"/>
</dbReference>
<evidence type="ECO:0008006" key="6">
    <source>
        <dbReference type="Google" id="ProtNLM"/>
    </source>
</evidence>
<evidence type="ECO:0000259" key="2">
    <source>
        <dbReference type="Pfam" id="PF09088"/>
    </source>
</evidence>
<feature type="compositionally biased region" description="Basic and acidic residues" evidence="1">
    <location>
        <begin position="688"/>
        <end position="697"/>
    </location>
</feature>
<dbReference type="GO" id="GO:0000184">
    <property type="term" value="P:nuclear-transcribed mRNA catabolic process, nonsense-mediated decay"/>
    <property type="evidence" value="ECO:0007669"/>
    <property type="project" value="TreeGrafter"/>
</dbReference>
<accession>A0A7D8V3W7</accession>
<dbReference type="PANTHER" id="PTHR12412">
    <property type="entry name" value="CAP BINDING PROTEIN"/>
    <property type="match status" value="1"/>
</dbReference>
<feature type="domain" description="MIF4G-like type 1" evidence="2">
    <location>
        <begin position="280"/>
        <end position="461"/>
    </location>
</feature>
<dbReference type="EMBL" id="QKWK01000002">
    <property type="protein sequence ID" value="TXT13727.1"/>
    <property type="molecule type" value="Genomic_DNA"/>
</dbReference>